<dbReference type="InterPro" id="IPR010998">
    <property type="entry name" value="Integrase_recombinase_N"/>
</dbReference>
<protein>
    <submittedName>
        <fullName evidence="8">DUF4102 domain-containing protein</fullName>
    </submittedName>
</protein>
<sequence length="406" mass="45206">MALTDTAVRKAKPMDKPQRLFDGGGLYLELSPAGGKWWRLKYRFGGKEKRLSLGTYPDTGLADARAKRDAARRLLAAGVDPGEQRKAEKAAGEERAANSFEVIAREWHAKQSATWVELHASRIMLRLENDIFPWLGRRPIADIGAKELLTAINRVVDRGAVESAHRVLQNCGQVFRYAIATGRTERNPAADLRGALPPVKQTHLAAITDPSAIGALLRAIDSYQGSLVTKCALRLAPLVFVRPGELRQAEWAEFDLDNAQWNLPAEKMKMREPHLVPLAPQAVCVLRELQALTGRARYVFPSARSPRRPMSNNAVLSALRRMGYSTDEMSGHGFRAMARTVLDEVLHFRPDYIEHQLAHAVKDPNGRAYNRTAHLPERRKMMAAWADYLDVLKATGNVVTMARKAG</sequence>
<dbReference type="Pfam" id="PF13356">
    <property type="entry name" value="Arm-DNA-bind_3"/>
    <property type="match status" value="1"/>
</dbReference>
<dbReference type="Pfam" id="PF22022">
    <property type="entry name" value="Phage_int_M"/>
    <property type="match status" value="1"/>
</dbReference>
<evidence type="ECO:0000256" key="3">
    <source>
        <dbReference type="ARBA" id="ARBA00023125"/>
    </source>
</evidence>
<keyword evidence="4" id="KW-0233">DNA recombination</keyword>
<dbReference type="GO" id="GO:0003677">
    <property type="term" value="F:DNA binding"/>
    <property type="evidence" value="ECO:0007669"/>
    <property type="project" value="UniProtKB-UniRule"/>
</dbReference>
<dbReference type="GO" id="GO:0015074">
    <property type="term" value="P:DNA integration"/>
    <property type="evidence" value="ECO:0007669"/>
    <property type="project" value="UniProtKB-KW"/>
</dbReference>
<evidence type="ECO:0000259" key="7">
    <source>
        <dbReference type="PROSITE" id="PS51900"/>
    </source>
</evidence>
<dbReference type="EMBL" id="SJTG01000002">
    <property type="protein sequence ID" value="TCI09934.1"/>
    <property type="molecule type" value="Genomic_DNA"/>
</dbReference>
<dbReference type="InterPro" id="IPR053876">
    <property type="entry name" value="Phage_int_M"/>
</dbReference>
<comment type="caution">
    <text evidence="8">The sequence shown here is derived from an EMBL/GenBank/DDBJ whole genome shotgun (WGS) entry which is preliminary data.</text>
</comment>
<dbReference type="PANTHER" id="PTHR30629">
    <property type="entry name" value="PROPHAGE INTEGRASE"/>
    <property type="match status" value="1"/>
</dbReference>
<organism evidence="8 9">
    <name type="scientific">Dyella soli</name>
    <dbReference type="NCBI Taxonomy" id="522319"/>
    <lineage>
        <taxon>Bacteria</taxon>
        <taxon>Pseudomonadati</taxon>
        <taxon>Pseudomonadota</taxon>
        <taxon>Gammaproteobacteria</taxon>
        <taxon>Lysobacterales</taxon>
        <taxon>Rhodanobacteraceae</taxon>
        <taxon>Dyella</taxon>
    </lineage>
</organism>
<dbReference type="InterPro" id="IPR013762">
    <property type="entry name" value="Integrase-like_cat_sf"/>
</dbReference>
<evidence type="ECO:0000313" key="8">
    <source>
        <dbReference type="EMBL" id="TCI09934.1"/>
    </source>
</evidence>
<dbReference type="Gene3D" id="1.10.150.130">
    <property type="match status" value="1"/>
</dbReference>
<dbReference type="PROSITE" id="PS51898">
    <property type="entry name" value="TYR_RECOMBINASE"/>
    <property type="match status" value="1"/>
</dbReference>
<dbReference type="InterPro" id="IPR025166">
    <property type="entry name" value="Integrase_DNA_bind_dom"/>
</dbReference>
<gene>
    <name evidence="8" type="ORF">EZM97_13385</name>
</gene>
<keyword evidence="2" id="KW-0229">DNA integration</keyword>
<dbReference type="Pfam" id="PF00589">
    <property type="entry name" value="Phage_integrase"/>
    <property type="match status" value="1"/>
</dbReference>
<name>A0A4R0YWS1_9GAMM</name>
<dbReference type="CDD" id="cd00801">
    <property type="entry name" value="INT_P4_C"/>
    <property type="match status" value="1"/>
</dbReference>
<evidence type="ECO:0000256" key="1">
    <source>
        <dbReference type="ARBA" id="ARBA00008857"/>
    </source>
</evidence>
<dbReference type="Proteomes" id="UP000291822">
    <property type="component" value="Unassembled WGS sequence"/>
</dbReference>
<dbReference type="InterPro" id="IPR011010">
    <property type="entry name" value="DNA_brk_join_enz"/>
</dbReference>
<accession>A0A4R0YWS1</accession>
<proteinExistence type="inferred from homology"/>
<dbReference type="PANTHER" id="PTHR30629:SF2">
    <property type="entry name" value="PROPHAGE INTEGRASE INTS-RELATED"/>
    <property type="match status" value="1"/>
</dbReference>
<evidence type="ECO:0000256" key="2">
    <source>
        <dbReference type="ARBA" id="ARBA00022908"/>
    </source>
</evidence>
<evidence type="ECO:0000313" key="9">
    <source>
        <dbReference type="Proteomes" id="UP000291822"/>
    </source>
</evidence>
<evidence type="ECO:0000256" key="4">
    <source>
        <dbReference type="ARBA" id="ARBA00023172"/>
    </source>
</evidence>
<comment type="similarity">
    <text evidence="1">Belongs to the 'phage' integrase family.</text>
</comment>
<keyword evidence="9" id="KW-1185">Reference proteome</keyword>
<feature type="domain" description="Core-binding (CB)" evidence="7">
    <location>
        <begin position="98"/>
        <end position="179"/>
    </location>
</feature>
<dbReference type="SUPFAM" id="SSF56349">
    <property type="entry name" value="DNA breaking-rejoining enzymes"/>
    <property type="match status" value="1"/>
</dbReference>
<evidence type="ECO:0000259" key="6">
    <source>
        <dbReference type="PROSITE" id="PS51898"/>
    </source>
</evidence>
<dbReference type="GO" id="GO:0006310">
    <property type="term" value="P:DNA recombination"/>
    <property type="evidence" value="ECO:0007669"/>
    <property type="project" value="UniProtKB-KW"/>
</dbReference>
<dbReference type="InterPro" id="IPR050808">
    <property type="entry name" value="Phage_Integrase"/>
</dbReference>
<dbReference type="InterPro" id="IPR038488">
    <property type="entry name" value="Integrase_DNA-bd_sf"/>
</dbReference>
<reference evidence="8 9" key="1">
    <citation type="submission" date="2019-02" db="EMBL/GenBank/DDBJ databases">
        <title>Dyella amyloliquefaciens sp. nov., isolated from forest soil.</title>
        <authorList>
            <person name="Gao Z.-H."/>
            <person name="Qiu L.-H."/>
        </authorList>
    </citation>
    <scope>NUCLEOTIDE SEQUENCE [LARGE SCALE GENOMIC DNA]</scope>
    <source>
        <strain evidence="8 9">KACC 12747</strain>
    </source>
</reference>
<keyword evidence="3 5" id="KW-0238">DNA-binding</keyword>
<evidence type="ECO:0000256" key="5">
    <source>
        <dbReference type="PROSITE-ProRule" id="PRU01248"/>
    </source>
</evidence>
<dbReference type="InterPro" id="IPR002104">
    <property type="entry name" value="Integrase_catalytic"/>
</dbReference>
<dbReference type="PROSITE" id="PS51900">
    <property type="entry name" value="CB"/>
    <property type="match status" value="1"/>
</dbReference>
<dbReference type="RefSeq" id="WP_131407468.1">
    <property type="nucleotide sequence ID" value="NZ_SJTG01000002.1"/>
</dbReference>
<dbReference type="Gene3D" id="3.30.160.390">
    <property type="entry name" value="Integrase, DNA-binding domain"/>
    <property type="match status" value="1"/>
</dbReference>
<dbReference type="Gene3D" id="1.10.443.10">
    <property type="entry name" value="Intergrase catalytic core"/>
    <property type="match status" value="1"/>
</dbReference>
<feature type="domain" description="Tyr recombinase" evidence="6">
    <location>
        <begin position="203"/>
        <end position="387"/>
    </location>
</feature>
<dbReference type="InterPro" id="IPR044068">
    <property type="entry name" value="CB"/>
</dbReference>
<dbReference type="AlphaFoldDB" id="A0A4R0YWS1"/>